<sequence>MEILETRKRENRGNFGGISVLEVSEPPESPLPYLEPGSDAEAAAVDEDEEMKMHSNNLSSPGLKMNNKKEEGSTLGKVIGAVAGIAVAAWSLSSLLSGSEAESNEKMMKAPGRDGYIPRSDFEKNPKDYFSNLRNSK</sequence>
<organism evidence="2 3">
    <name type="scientific">Nyssa sinensis</name>
    <dbReference type="NCBI Taxonomy" id="561372"/>
    <lineage>
        <taxon>Eukaryota</taxon>
        <taxon>Viridiplantae</taxon>
        <taxon>Streptophyta</taxon>
        <taxon>Embryophyta</taxon>
        <taxon>Tracheophyta</taxon>
        <taxon>Spermatophyta</taxon>
        <taxon>Magnoliopsida</taxon>
        <taxon>eudicotyledons</taxon>
        <taxon>Gunneridae</taxon>
        <taxon>Pentapetalae</taxon>
        <taxon>asterids</taxon>
        <taxon>Cornales</taxon>
        <taxon>Nyssaceae</taxon>
        <taxon>Nyssa</taxon>
    </lineage>
</organism>
<keyword evidence="3" id="KW-1185">Reference proteome</keyword>
<evidence type="ECO:0000256" key="1">
    <source>
        <dbReference type="SAM" id="MobiDB-lite"/>
    </source>
</evidence>
<feature type="compositionally biased region" description="Basic and acidic residues" evidence="1">
    <location>
        <begin position="103"/>
        <end position="112"/>
    </location>
</feature>
<dbReference type="PANTHER" id="PTHR33333">
    <property type="entry name" value="ERYTHROCYTE MEMBRANE PROTEIN 1-LIKE"/>
    <property type="match status" value="1"/>
</dbReference>
<dbReference type="InterPro" id="IPR039926">
    <property type="entry name" value="Egg_app_1"/>
</dbReference>
<proteinExistence type="predicted"/>
<accession>A0A5J5ASQ4</accession>
<dbReference type="AlphaFoldDB" id="A0A5J5ASQ4"/>
<evidence type="ECO:0000313" key="3">
    <source>
        <dbReference type="Proteomes" id="UP000325577"/>
    </source>
</evidence>
<feature type="region of interest" description="Disordered" evidence="1">
    <location>
        <begin position="1"/>
        <end position="69"/>
    </location>
</feature>
<protein>
    <submittedName>
        <fullName evidence="2">Uncharacterized protein</fullName>
    </submittedName>
</protein>
<feature type="compositionally biased region" description="Low complexity" evidence="1">
    <location>
        <begin position="19"/>
        <end position="43"/>
    </location>
</feature>
<feature type="compositionally biased region" description="Basic and acidic residues" evidence="1">
    <location>
        <begin position="1"/>
        <end position="12"/>
    </location>
</feature>
<dbReference type="EMBL" id="CM018042">
    <property type="protein sequence ID" value="KAA8532866.1"/>
    <property type="molecule type" value="Genomic_DNA"/>
</dbReference>
<dbReference type="OrthoDB" id="1724124at2759"/>
<feature type="region of interest" description="Disordered" evidence="1">
    <location>
        <begin position="99"/>
        <end position="137"/>
    </location>
</feature>
<gene>
    <name evidence="2" type="ORF">F0562_033017</name>
</gene>
<name>A0A5J5ASQ4_9ASTE</name>
<dbReference type="Proteomes" id="UP000325577">
    <property type="component" value="Linkage Group LG19"/>
</dbReference>
<reference evidence="2 3" key="1">
    <citation type="submission" date="2019-09" db="EMBL/GenBank/DDBJ databases">
        <title>A chromosome-level genome assembly of the Chinese tupelo Nyssa sinensis.</title>
        <authorList>
            <person name="Yang X."/>
            <person name="Kang M."/>
            <person name="Yang Y."/>
            <person name="Xiong H."/>
            <person name="Wang M."/>
            <person name="Zhang Z."/>
            <person name="Wang Z."/>
            <person name="Wu H."/>
            <person name="Ma T."/>
            <person name="Liu J."/>
            <person name="Xi Z."/>
        </authorList>
    </citation>
    <scope>NUCLEOTIDE SEQUENCE [LARGE SCALE GENOMIC DNA]</scope>
    <source>
        <strain evidence="2">J267</strain>
        <tissue evidence="2">Leaf</tissue>
    </source>
</reference>
<evidence type="ECO:0000313" key="2">
    <source>
        <dbReference type="EMBL" id="KAA8532866.1"/>
    </source>
</evidence>
<dbReference type="PANTHER" id="PTHR33333:SF39">
    <property type="entry name" value="HIG1 DOMAIN-CONTAINING PROTEIN"/>
    <property type="match status" value="1"/>
</dbReference>